<feature type="compositionally biased region" description="Polar residues" evidence="1">
    <location>
        <begin position="319"/>
        <end position="328"/>
    </location>
</feature>
<feature type="compositionally biased region" description="Polar residues" evidence="1">
    <location>
        <begin position="480"/>
        <end position="491"/>
    </location>
</feature>
<keyword evidence="4" id="KW-1185">Reference proteome</keyword>
<reference evidence="3 4" key="1">
    <citation type="journal article" date="2020" name="Genomics">
        <title>Complete, high-quality genomes from long-read metagenomic sequencing of two wolf lichen thalli reveals enigmatic genome architecture.</title>
        <authorList>
            <person name="McKenzie S.K."/>
            <person name="Walston R.F."/>
            <person name="Allen J.L."/>
        </authorList>
    </citation>
    <scope>NUCLEOTIDE SEQUENCE [LARGE SCALE GENOMIC DNA]</scope>
    <source>
        <strain evidence="3">WasteWater1</strain>
    </source>
</reference>
<feature type="compositionally biased region" description="Low complexity" evidence="1">
    <location>
        <begin position="342"/>
        <end position="362"/>
    </location>
</feature>
<feature type="compositionally biased region" description="Polar residues" evidence="1">
    <location>
        <begin position="144"/>
        <end position="160"/>
    </location>
</feature>
<feature type="region of interest" description="Disordered" evidence="1">
    <location>
        <begin position="141"/>
        <end position="160"/>
    </location>
</feature>
<sequence>MISATRRWLQRNRTGVAIGVGVIGVGYVAGQYVLSKITEARERMAGNRIAKENLRRRFQHNQEDCTITVLELLPTVAENIIEALPSEKITQQLQQKKAERLGKSAGTSDAAPSELSSGTPIAADEDGRSLSSFQSEGYVHASQLRASSSGNGESRPPSSKAQLWNDLKISSITRSFTLLYTVTLLSLLTRIQLNLLGRRNYLSSVVSLASHPRHDPTISLENHDNDIVERAYGNDFETNRKYLTFSWWLLHRGWREIMVNVEDAVKEVFGSVNPREDIPLERISRLILDVRKAVEGASPEERKTRKWLSFLLPPSNQEESILQESGMSTPPKPPQSPRVQNPASTPSPLASPPSVSTTSPPLRRLLDETSDLIDSPMFSHVLTLLLDATFSYLVDRKLRSEAYKLAPLTPTPIPEPRITEVRDPDPLTASAKLATILAVITREAHKIGNGVPNEYVQAIEAVSELEAFAAVVYSSNFETEAGVETNSTPDATASGGRDEKAGGGKGGEDENGSGSMSAAEVEEVVRVGKGGGTMDRAAGVIDAAWGGFENVWSKSTEEKEASWGLNCE</sequence>
<evidence type="ECO:0000313" key="3">
    <source>
        <dbReference type="EMBL" id="KAF6223497.1"/>
    </source>
</evidence>
<feature type="region of interest" description="Disordered" evidence="1">
    <location>
        <begin position="480"/>
        <end position="519"/>
    </location>
</feature>
<evidence type="ECO:0000256" key="2">
    <source>
        <dbReference type="SAM" id="Phobius"/>
    </source>
</evidence>
<dbReference type="PANTHER" id="PTHR28080:SF1">
    <property type="entry name" value="PEROXISOMAL BIOGENESIS FACTOR 3"/>
    <property type="match status" value="1"/>
</dbReference>
<name>A0A8H6CHD4_9LECA</name>
<keyword evidence="2" id="KW-1133">Transmembrane helix</keyword>
<dbReference type="PANTHER" id="PTHR28080">
    <property type="entry name" value="PEROXISOMAL BIOGENESIS FACTOR 3"/>
    <property type="match status" value="1"/>
</dbReference>
<comment type="caution">
    <text evidence="3">The sequence shown here is derived from an EMBL/GenBank/DDBJ whole genome shotgun (WGS) entry which is preliminary data.</text>
</comment>
<feature type="compositionally biased region" description="Basic and acidic residues" evidence="1">
    <location>
        <begin position="496"/>
        <end position="508"/>
    </location>
</feature>
<accession>A0A8H6CHD4</accession>
<gene>
    <name evidence="3" type="ORF">HO133_000340</name>
</gene>
<keyword evidence="2" id="KW-0812">Transmembrane</keyword>
<dbReference type="Pfam" id="PF04882">
    <property type="entry name" value="Peroxin-3"/>
    <property type="match status" value="1"/>
</dbReference>
<feature type="transmembrane region" description="Helical" evidence="2">
    <location>
        <begin position="12"/>
        <end position="34"/>
    </location>
</feature>
<feature type="region of interest" description="Disordered" evidence="1">
    <location>
        <begin position="94"/>
        <end position="127"/>
    </location>
</feature>
<dbReference type="GeneID" id="59328759"/>
<protein>
    <recommendedName>
        <fullName evidence="5">Peroxin-3</fullName>
    </recommendedName>
</protein>
<keyword evidence="2" id="KW-0472">Membrane</keyword>
<dbReference type="PROSITE" id="PS00018">
    <property type="entry name" value="EF_HAND_1"/>
    <property type="match status" value="1"/>
</dbReference>
<dbReference type="InterPro" id="IPR018247">
    <property type="entry name" value="EF_Hand_1_Ca_BS"/>
</dbReference>
<evidence type="ECO:0000313" key="4">
    <source>
        <dbReference type="Proteomes" id="UP000593566"/>
    </source>
</evidence>
<dbReference type="GO" id="GO:0030674">
    <property type="term" value="F:protein-macromolecule adaptor activity"/>
    <property type="evidence" value="ECO:0007669"/>
    <property type="project" value="TreeGrafter"/>
</dbReference>
<evidence type="ECO:0000256" key="1">
    <source>
        <dbReference type="SAM" id="MobiDB-lite"/>
    </source>
</evidence>
<evidence type="ECO:0008006" key="5">
    <source>
        <dbReference type="Google" id="ProtNLM"/>
    </source>
</evidence>
<proteinExistence type="predicted"/>
<dbReference type="AlphaFoldDB" id="A0A8H6CHD4"/>
<dbReference type="EMBL" id="JACCJB010000010">
    <property type="protein sequence ID" value="KAF6223497.1"/>
    <property type="molecule type" value="Genomic_DNA"/>
</dbReference>
<dbReference type="GO" id="GO:0005778">
    <property type="term" value="C:peroxisomal membrane"/>
    <property type="evidence" value="ECO:0007669"/>
    <property type="project" value="InterPro"/>
</dbReference>
<dbReference type="Proteomes" id="UP000593566">
    <property type="component" value="Unassembled WGS sequence"/>
</dbReference>
<feature type="region of interest" description="Disordered" evidence="1">
    <location>
        <begin position="319"/>
        <end position="362"/>
    </location>
</feature>
<dbReference type="GO" id="GO:0045046">
    <property type="term" value="P:protein import into peroxisome membrane"/>
    <property type="evidence" value="ECO:0007669"/>
    <property type="project" value="TreeGrafter"/>
</dbReference>
<dbReference type="RefSeq" id="XP_037152714.1">
    <property type="nucleotide sequence ID" value="XM_037291279.1"/>
</dbReference>
<organism evidence="3 4">
    <name type="scientific">Letharia lupina</name>
    <dbReference type="NCBI Taxonomy" id="560253"/>
    <lineage>
        <taxon>Eukaryota</taxon>
        <taxon>Fungi</taxon>
        <taxon>Dikarya</taxon>
        <taxon>Ascomycota</taxon>
        <taxon>Pezizomycotina</taxon>
        <taxon>Lecanoromycetes</taxon>
        <taxon>OSLEUM clade</taxon>
        <taxon>Lecanoromycetidae</taxon>
        <taxon>Lecanorales</taxon>
        <taxon>Lecanorineae</taxon>
        <taxon>Parmeliaceae</taxon>
        <taxon>Letharia</taxon>
    </lineage>
</organism>
<dbReference type="InterPro" id="IPR006966">
    <property type="entry name" value="Peroxin-3"/>
</dbReference>